<evidence type="ECO:0000313" key="3">
    <source>
        <dbReference type="EMBL" id="EEA89896.1"/>
    </source>
</evidence>
<dbReference type="InterPro" id="IPR001360">
    <property type="entry name" value="Glyco_hydro_1"/>
</dbReference>
<keyword evidence="1" id="KW-0326">Glycosidase</keyword>
<dbReference type="PANTHER" id="PTHR10353:SF122">
    <property type="entry name" value="6-PHOSPHO-BETA-GLUCOSIDASE ASCB-RELATED"/>
    <property type="match status" value="1"/>
</dbReference>
<name>B6GCQ6_9ACTN</name>
<dbReference type="AlphaFoldDB" id="B6GCQ6"/>
<sequence length="271" mass="31525">MNALNNILIASARAVKIGRDINRDFSFGTMICHITQYPRTCCPEDQLLVQMDDLYRNCMCSDVMLRGEYPYYAWTYFRRHGIELELTDKERADLKAGTCDFYTFSYYQSICQTTRAEEFGDQTGGNIMGGVRNPYLELTDWDWPIDPVGLRYTLNKVYDRYRVPVMITENGLGAVDVFEADGSIHDQYRIDYLRRHIEEMRKAVDDGVDLIGYTPWGCIDLVSMSTGEMKKRYGFIYVDADDEGNGTFDRFRKDSFYWYKRVIATNGEDLS</sequence>
<dbReference type="InterPro" id="IPR017853">
    <property type="entry name" value="GH"/>
</dbReference>
<dbReference type="eggNOG" id="COG2723">
    <property type="taxonomic scope" value="Bacteria"/>
</dbReference>
<keyword evidence="4" id="KW-1185">Reference proteome</keyword>
<proteinExistence type="inferred from homology"/>
<dbReference type="PRINTS" id="PR00131">
    <property type="entry name" value="GLHYDRLASE1"/>
</dbReference>
<dbReference type="EMBL" id="ABXJ01000110">
    <property type="protein sequence ID" value="EEA89896.1"/>
    <property type="molecule type" value="Genomic_DNA"/>
</dbReference>
<gene>
    <name evidence="3" type="ORF">COLSTE_01880</name>
</gene>
<dbReference type="Proteomes" id="UP000003560">
    <property type="component" value="Unassembled WGS sequence"/>
</dbReference>
<reference evidence="3 4" key="2">
    <citation type="submission" date="2008-10" db="EMBL/GenBank/DDBJ databases">
        <authorList>
            <person name="Fulton L."/>
            <person name="Clifton S."/>
            <person name="Fulton B."/>
            <person name="Xu J."/>
            <person name="Minx P."/>
            <person name="Pepin K.H."/>
            <person name="Johnson M."/>
            <person name="Thiruvilangam P."/>
            <person name="Bhonagiri V."/>
            <person name="Nash W.E."/>
            <person name="Mardis E.R."/>
            <person name="Wilson R.K."/>
        </authorList>
    </citation>
    <scope>NUCLEOTIDE SEQUENCE [LARGE SCALE GENOMIC DNA]</scope>
    <source>
        <strain evidence="3 4">DSM 13279</strain>
    </source>
</reference>
<evidence type="ECO:0000313" key="4">
    <source>
        <dbReference type="Proteomes" id="UP000003560"/>
    </source>
</evidence>
<dbReference type="PANTHER" id="PTHR10353">
    <property type="entry name" value="GLYCOSYL HYDROLASE"/>
    <property type="match status" value="1"/>
</dbReference>
<keyword evidence="3" id="KW-0378">Hydrolase</keyword>
<accession>B6GCQ6</accession>
<evidence type="ECO:0000256" key="2">
    <source>
        <dbReference type="RuleBase" id="RU003690"/>
    </source>
</evidence>
<dbReference type="Pfam" id="PF00232">
    <property type="entry name" value="Glyco_hydro_1"/>
    <property type="match status" value="1"/>
</dbReference>
<organism evidence="3 4">
    <name type="scientific">Collinsella stercoris DSM 13279</name>
    <dbReference type="NCBI Taxonomy" id="445975"/>
    <lineage>
        <taxon>Bacteria</taxon>
        <taxon>Bacillati</taxon>
        <taxon>Actinomycetota</taxon>
        <taxon>Coriobacteriia</taxon>
        <taxon>Coriobacteriales</taxon>
        <taxon>Coriobacteriaceae</taxon>
        <taxon>Collinsella</taxon>
    </lineage>
</organism>
<dbReference type="STRING" id="445975.COLSTE_01880"/>
<dbReference type="Gene3D" id="3.20.20.80">
    <property type="entry name" value="Glycosidases"/>
    <property type="match status" value="1"/>
</dbReference>
<dbReference type="GO" id="GO:0016052">
    <property type="term" value="P:carbohydrate catabolic process"/>
    <property type="evidence" value="ECO:0007669"/>
    <property type="project" value="TreeGrafter"/>
</dbReference>
<dbReference type="SUPFAM" id="SSF51445">
    <property type="entry name" value="(Trans)glycosidases"/>
    <property type="match status" value="1"/>
</dbReference>
<dbReference type="GO" id="GO:0005829">
    <property type="term" value="C:cytosol"/>
    <property type="evidence" value="ECO:0007669"/>
    <property type="project" value="TreeGrafter"/>
</dbReference>
<evidence type="ECO:0000256" key="1">
    <source>
        <dbReference type="ARBA" id="ARBA00023295"/>
    </source>
</evidence>
<reference evidence="3 4" key="1">
    <citation type="submission" date="2008-10" db="EMBL/GenBank/DDBJ databases">
        <title>Draft genome sequence of Collinsella stercoris (DSM 13279).</title>
        <authorList>
            <person name="Sudarsanam P."/>
            <person name="Ley R."/>
            <person name="Guruge J."/>
            <person name="Turnbaugh P.J."/>
            <person name="Mahowald M."/>
            <person name="Liep D."/>
            <person name="Gordon J."/>
        </authorList>
    </citation>
    <scope>NUCLEOTIDE SEQUENCE [LARGE SCALE GENOMIC DNA]</scope>
    <source>
        <strain evidence="3 4">DSM 13279</strain>
    </source>
</reference>
<comment type="similarity">
    <text evidence="2">Belongs to the glycosyl hydrolase 1 family.</text>
</comment>
<dbReference type="HOGENOM" id="CLU_001859_0_0_11"/>
<comment type="caution">
    <text evidence="3">The sequence shown here is derived from an EMBL/GenBank/DDBJ whole genome shotgun (WGS) entry which is preliminary data.</text>
</comment>
<protein>
    <submittedName>
        <fullName evidence="3">Glycosyl hydrolase, family 1</fullName>
    </submittedName>
</protein>
<dbReference type="GO" id="GO:0008422">
    <property type="term" value="F:beta-glucosidase activity"/>
    <property type="evidence" value="ECO:0007669"/>
    <property type="project" value="TreeGrafter"/>
</dbReference>